<evidence type="ECO:0000313" key="3">
    <source>
        <dbReference type="EMBL" id="OWQ95124.1"/>
    </source>
</evidence>
<evidence type="ECO:0000313" key="4">
    <source>
        <dbReference type="Proteomes" id="UP000197097"/>
    </source>
</evidence>
<dbReference type="Pfam" id="PF12728">
    <property type="entry name" value="HTH_17"/>
    <property type="match status" value="1"/>
</dbReference>
<dbReference type="OrthoDB" id="7872598at2"/>
<accession>A0A2D0ANF7</accession>
<feature type="compositionally biased region" description="Basic residues" evidence="1">
    <location>
        <begin position="86"/>
        <end position="95"/>
    </location>
</feature>
<dbReference type="EMBL" id="NISJ01000008">
    <property type="protein sequence ID" value="OWQ95124.1"/>
    <property type="molecule type" value="Genomic_DNA"/>
</dbReference>
<gene>
    <name evidence="3" type="ORF">CDQ91_14485</name>
</gene>
<evidence type="ECO:0000256" key="1">
    <source>
        <dbReference type="SAM" id="MobiDB-lite"/>
    </source>
</evidence>
<evidence type="ECO:0000259" key="2">
    <source>
        <dbReference type="Pfam" id="PF12728"/>
    </source>
</evidence>
<comment type="caution">
    <text evidence="3">The sequence shown here is derived from an EMBL/GenBank/DDBJ whole genome shotgun (WGS) entry which is preliminary data.</text>
</comment>
<sequence>MSDQSHILPEHDVRPYSVAQLADRWGCSGNVVRKLINQGELQCFRIGSLIRIPAAEVQRFETIAPAPEPVIDIAPTDTIAPTPNAPKRRNIPRAPRAKIRPKRIGSTSVEEARAYLLGFLEKK</sequence>
<reference evidence="3 4" key="1">
    <citation type="journal article" date="2002" name="Int. J. Syst. Evol. Microbiol.">
        <title>Sphingopyxis witflariensis sp. nov., isolated from activated sludge.</title>
        <authorList>
            <person name="Kampfer P."/>
            <person name="Witzenberger R."/>
            <person name="Denner E.B."/>
            <person name="Busse H.J."/>
            <person name="Neef A."/>
        </authorList>
    </citation>
    <scope>NUCLEOTIDE SEQUENCE [LARGE SCALE GENOMIC DNA]</scope>
    <source>
        <strain evidence="3 4">DSM 14551</strain>
    </source>
</reference>
<dbReference type="SUPFAM" id="SSF46955">
    <property type="entry name" value="Putative DNA-binding domain"/>
    <property type="match status" value="1"/>
</dbReference>
<dbReference type="AlphaFoldDB" id="A0A2D0ANF7"/>
<dbReference type="InterPro" id="IPR009061">
    <property type="entry name" value="DNA-bd_dom_put_sf"/>
</dbReference>
<dbReference type="InterPro" id="IPR010093">
    <property type="entry name" value="SinI_DNA-bd"/>
</dbReference>
<dbReference type="GO" id="GO:0003677">
    <property type="term" value="F:DNA binding"/>
    <property type="evidence" value="ECO:0007669"/>
    <property type="project" value="InterPro"/>
</dbReference>
<dbReference type="RefSeq" id="WP_088473454.1">
    <property type="nucleotide sequence ID" value="NZ_NISJ01000008.1"/>
</dbReference>
<organism evidence="3 4">
    <name type="scientific">Sphingopyxis witflariensis</name>
    <dbReference type="NCBI Taxonomy" id="173675"/>
    <lineage>
        <taxon>Bacteria</taxon>
        <taxon>Pseudomonadati</taxon>
        <taxon>Pseudomonadota</taxon>
        <taxon>Alphaproteobacteria</taxon>
        <taxon>Sphingomonadales</taxon>
        <taxon>Sphingomonadaceae</taxon>
        <taxon>Sphingopyxis</taxon>
    </lineage>
</organism>
<feature type="domain" description="Helix-turn-helix" evidence="2">
    <location>
        <begin position="16"/>
        <end position="60"/>
    </location>
</feature>
<name>A0A2D0ANF7_9SPHN</name>
<dbReference type="NCBIfam" id="TIGR01764">
    <property type="entry name" value="excise"/>
    <property type="match status" value="1"/>
</dbReference>
<proteinExistence type="predicted"/>
<protein>
    <recommendedName>
        <fullName evidence="2">Helix-turn-helix domain-containing protein</fullName>
    </recommendedName>
</protein>
<dbReference type="InterPro" id="IPR041657">
    <property type="entry name" value="HTH_17"/>
</dbReference>
<keyword evidence="4" id="KW-1185">Reference proteome</keyword>
<feature type="region of interest" description="Disordered" evidence="1">
    <location>
        <begin position="73"/>
        <end position="95"/>
    </location>
</feature>
<dbReference type="Proteomes" id="UP000197097">
    <property type="component" value="Unassembled WGS sequence"/>
</dbReference>